<accession>A0A2P2M2M6</accession>
<protein>
    <submittedName>
        <fullName evidence="1">RNA-binding protein 45</fullName>
    </submittedName>
</protein>
<dbReference type="EMBL" id="GGEC01043995">
    <property type="protein sequence ID" value="MBX24479.1"/>
    <property type="molecule type" value="Transcribed_RNA"/>
</dbReference>
<sequence length="59" mass="6778">MHQVPILAKKFSQMIIHNIGIQITNKYSCVIWIILDRSLRTLIGSFWILLINPSLLICG</sequence>
<organism evidence="1">
    <name type="scientific">Rhizophora mucronata</name>
    <name type="common">Asiatic mangrove</name>
    <dbReference type="NCBI Taxonomy" id="61149"/>
    <lineage>
        <taxon>Eukaryota</taxon>
        <taxon>Viridiplantae</taxon>
        <taxon>Streptophyta</taxon>
        <taxon>Embryophyta</taxon>
        <taxon>Tracheophyta</taxon>
        <taxon>Spermatophyta</taxon>
        <taxon>Magnoliopsida</taxon>
        <taxon>eudicotyledons</taxon>
        <taxon>Gunneridae</taxon>
        <taxon>Pentapetalae</taxon>
        <taxon>rosids</taxon>
        <taxon>fabids</taxon>
        <taxon>Malpighiales</taxon>
        <taxon>Rhizophoraceae</taxon>
        <taxon>Rhizophora</taxon>
    </lineage>
</organism>
<name>A0A2P2M2M6_RHIMU</name>
<dbReference type="EMBL" id="GGEC01043993">
    <property type="protein sequence ID" value="MBX24477.1"/>
    <property type="molecule type" value="Transcribed_RNA"/>
</dbReference>
<reference evidence="1" key="1">
    <citation type="submission" date="2018-02" db="EMBL/GenBank/DDBJ databases">
        <title>Rhizophora mucronata_Transcriptome.</title>
        <authorList>
            <person name="Meera S.P."/>
            <person name="Sreeshan A."/>
            <person name="Augustine A."/>
        </authorList>
    </citation>
    <scope>NUCLEOTIDE SEQUENCE</scope>
    <source>
        <tissue evidence="1">Leaf</tissue>
    </source>
</reference>
<dbReference type="AlphaFoldDB" id="A0A2P2M2M6"/>
<evidence type="ECO:0000313" key="1">
    <source>
        <dbReference type="EMBL" id="MBX24477.1"/>
    </source>
</evidence>
<proteinExistence type="predicted"/>